<dbReference type="AlphaFoldDB" id="A0AAV8VLM3"/>
<evidence type="ECO:0000313" key="2">
    <source>
        <dbReference type="EMBL" id="KAJ8914781.1"/>
    </source>
</evidence>
<name>A0AAV8VLM3_9CUCU</name>
<reference evidence="2 3" key="1">
    <citation type="journal article" date="2023" name="Insect Mol. Biol.">
        <title>Genome sequencing provides insights into the evolution of gene families encoding plant cell wall-degrading enzymes in longhorned beetles.</title>
        <authorList>
            <person name="Shin N.R."/>
            <person name="Okamura Y."/>
            <person name="Kirsch R."/>
            <person name="Pauchet Y."/>
        </authorList>
    </citation>
    <scope>NUCLEOTIDE SEQUENCE [LARGE SCALE GENOMIC DNA]</scope>
    <source>
        <strain evidence="2">EAD_L_NR</strain>
    </source>
</reference>
<evidence type="ECO:0000256" key="1">
    <source>
        <dbReference type="SAM" id="MobiDB-lite"/>
    </source>
</evidence>
<evidence type="ECO:0000313" key="3">
    <source>
        <dbReference type="Proteomes" id="UP001159042"/>
    </source>
</evidence>
<dbReference type="Proteomes" id="UP001159042">
    <property type="component" value="Unassembled WGS sequence"/>
</dbReference>
<proteinExistence type="predicted"/>
<feature type="region of interest" description="Disordered" evidence="1">
    <location>
        <begin position="57"/>
        <end position="91"/>
    </location>
</feature>
<feature type="compositionally biased region" description="Basic and acidic residues" evidence="1">
    <location>
        <begin position="59"/>
        <end position="70"/>
    </location>
</feature>
<dbReference type="EMBL" id="JANEYG010000064">
    <property type="protein sequence ID" value="KAJ8914781.1"/>
    <property type="molecule type" value="Genomic_DNA"/>
</dbReference>
<accession>A0AAV8VLM3</accession>
<sequence length="109" mass="12534">MQKSAVIPRIETVVDMEAAVVNLETDVHTATERSTTETVERIRQDYVDELLTSTSKTTIFRDRRTTDEASRTGNGKPGRRRTAHQLGRSMRAALDEHIQENWRRHNESL</sequence>
<gene>
    <name evidence="2" type="ORF">NQ315_013285</name>
</gene>
<keyword evidence="3" id="KW-1185">Reference proteome</keyword>
<comment type="caution">
    <text evidence="2">The sequence shown here is derived from an EMBL/GenBank/DDBJ whole genome shotgun (WGS) entry which is preliminary data.</text>
</comment>
<protein>
    <submittedName>
        <fullName evidence="2">Uncharacterized protein</fullName>
    </submittedName>
</protein>
<organism evidence="2 3">
    <name type="scientific">Exocentrus adspersus</name>
    <dbReference type="NCBI Taxonomy" id="1586481"/>
    <lineage>
        <taxon>Eukaryota</taxon>
        <taxon>Metazoa</taxon>
        <taxon>Ecdysozoa</taxon>
        <taxon>Arthropoda</taxon>
        <taxon>Hexapoda</taxon>
        <taxon>Insecta</taxon>
        <taxon>Pterygota</taxon>
        <taxon>Neoptera</taxon>
        <taxon>Endopterygota</taxon>
        <taxon>Coleoptera</taxon>
        <taxon>Polyphaga</taxon>
        <taxon>Cucujiformia</taxon>
        <taxon>Chrysomeloidea</taxon>
        <taxon>Cerambycidae</taxon>
        <taxon>Lamiinae</taxon>
        <taxon>Acanthocinini</taxon>
        <taxon>Exocentrus</taxon>
    </lineage>
</organism>